<keyword evidence="5 6" id="KW-0067">ATP-binding</keyword>
<comment type="caution">
    <text evidence="9">The sequence shown here is derived from an EMBL/GenBank/DDBJ whole genome shotgun (WGS) entry which is preliminary data.</text>
</comment>
<dbReference type="PANTHER" id="PTHR24058:SF53">
    <property type="entry name" value="HOMEODOMAIN-INTERACTING PROTEIN KINASE 2"/>
    <property type="match status" value="1"/>
</dbReference>
<dbReference type="EMBL" id="JAUPFM010000008">
    <property type="protein sequence ID" value="KAK2844070.1"/>
    <property type="molecule type" value="Genomic_DNA"/>
</dbReference>
<dbReference type="Proteomes" id="UP001187415">
    <property type="component" value="Unassembled WGS sequence"/>
</dbReference>
<keyword evidence="1 7" id="KW-0723">Serine/threonine-protein kinase</keyword>
<evidence type="ECO:0000256" key="7">
    <source>
        <dbReference type="RuleBase" id="RU000304"/>
    </source>
</evidence>
<organism evidence="9 10">
    <name type="scientific">Channa striata</name>
    <name type="common">Snakehead murrel</name>
    <name type="synonym">Ophicephalus striatus</name>
    <dbReference type="NCBI Taxonomy" id="64152"/>
    <lineage>
        <taxon>Eukaryota</taxon>
        <taxon>Metazoa</taxon>
        <taxon>Chordata</taxon>
        <taxon>Craniata</taxon>
        <taxon>Vertebrata</taxon>
        <taxon>Euteleostomi</taxon>
        <taxon>Actinopterygii</taxon>
        <taxon>Neopterygii</taxon>
        <taxon>Teleostei</taxon>
        <taxon>Neoteleostei</taxon>
        <taxon>Acanthomorphata</taxon>
        <taxon>Anabantaria</taxon>
        <taxon>Anabantiformes</taxon>
        <taxon>Channoidei</taxon>
        <taxon>Channidae</taxon>
        <taxon>Channa</taxon>
    </lineage>
</organism>
<proteinExistence type="inferred from homology"/>
<dbReference type="GO" id="GO:0045944">
    <property type="term" value="P:positive regulation of transcription by RNA polymerase II"/>
    <property type="evidence" value="ECO:0007669"/>
    <property type="project" value="TreeGrafter"/>
</dbReference>
<dbReference type="GO" id="GO:0042771">
    <property type="term" value="P:intrinsic apoptotic signaling pathway in response to DNA damage by p53 class mediator"/>
    <property type="evidence" value="ECO:0007669"/>
    <property type="project" value="TreeGrafter"/>
</dbReference>
<dbReference type="PROSITE" id="PS50011">
    <property type="entry name" value="PROTEIN_KINASE_DOM"/>
    <property type="match status" value="1"/>
</dbReference>
<dbReference type="GO" id="GO:0007224">
    <property type="term" value="P:smoothened signaling pathway"/>
    <property type="evidence" value="ECO:0007669"/>
    <property type="project" value="TreeGrafter"/>
</dbReference>
<evidence type="ECO:0000256" key="2">
    <source>
        <dbReference type="ARBA" id="ARBA00022679"/>
    </source>
</evidence>
<dbReference type="Gene3D" id="1.10.510.10">
    <property type="entry name" value="Transferase(Phosphotransferase) domain 1"/>
    <property type="match status" value="1"/>
</dbReference>
<dbReference type="Gene3D" id="3.30.200.20">
    <property type="entry name" value="Phosphorylase Kinase, domain 1"/>
    <property type="match status" value="1"/>
</dbReference>
<evidence type="ECO:0000313" key="10">
    <source>
        <dbReference type="Proteomes" id="UP001187415"/>
    </source>
</evidence>
<dbReference type="PROSITE" id="PS00107">
    <property type="entry name" value="PROTEIN_KINASE_ATP"/>
    <property type="match status" value="1"/>
</dbReference>
<reference evidence="9" key="1">
    <citation type="submission" date="2023-07" db="EMBL/GenBank/DDBJ databases">
        <title>Chromosome-level Genome Assembly of Striped Snakehead (Channa striata).</title>
        <authorList>
            <person name="Liu H."/>
        </authorList>
    </citation>
    <scope>NUCLEOTIDE SEQUENCE</scope>
    <source>
        <strain evidence="9">Gz</strain>
        <tissue evidence="9">Muscle</tissue>
    </source>
</reference>
<dbReference type="Pfam" id="PF00069">
    <property type="entry name" value="Pkinase"/>
    <property type="match status" value="1"/>
</dbReference>
<evidence type="ECO:0000256" key="1">
    <source>
        <dbReference type="ARBA" id="ARBA00022527"/>
    </source>
</evidence>
<dbReference type="PANTHER" id="PTHR24058">
    <property type="entry name" value="DUAL SPECIFICITY PROTEIN KINASE"/>
    <property type="match status" value="1"/>
</dbReference>
<dbReference type="InterPro" id="IPR000719">
    <property type="entry name" value="Prot_kinase_dom"/>
</dbReference>
<comment type="similarity">
    <text evidence="7">Belongs to the protein kinase superfamily.</text>
</comment>
<protein>
    <recommendedName>
        <fullName evidence="8">Protein kinase domain-containing protein</fullName>
    </recommendedName>
</protein>
<feature type="binding site" evidence="6">
    <location>
        <position position="50"/>
    </location>
    <ligand>
        <name>ATP</name>
        <dbReference type="ChEBI" id="CHEBI:30616"/>
    </ligand>
</feature>
<dbReference type="GO" id="GO:0016605">
    <property type="term" value="C:PML body"/>
    <property type="evidence" value="ECO:0007669"/>
    <property type="project" value="TreeGrafter"/>
</dbReference>
<dbReference type="InterPro" id="IPR011009">
    <property type="entry name" value="Kinase-like_dom_sf"/>
</dbReference>
<keyword evidence="4" id="KW-0418">Kinase</keyword>
<feature type="domain" description="Protein kinase" evidence="8">
    <location>
        <begin position="21"/>
        <end position="343"/>
    </location>
</feature>
<dbReference type="SMART" id="SM00220">
    <property type="entry name" value="S_TKc"/>
    <property type="match status" value="1"/>
</dbReference>
<keyword evidence="3 6" id="KW-0547">Nucleotide-binding</keyword>
<dbReference type="GO" id="GO:0003714">
    <property type="term" value="F:transcription corepressor activity"/>
    <property type="evidence" value="ECO:0007669"/>
    <property type="project" value="TreeGrafter"/>
</dbReference>
<evidence type="ECO:0000313" key="9">
    <source>
        <dbReference type="EMBL" id="KAK2844070.1"/>
    </source>
</evidence>
<dbReference type="GO" id="GO:0004713">
    <property type="term" value="F:protein tyrosine kinase activity"/>
    <property type="evidence" value="ECO:0007669"/>
    <property type="project" value="TreeGrafter"/>
</dbReference>
<dbReference type="GO" id="GO:0004674">
    <property type="term" value="F:protein serine/threonine kinase activity"/>
    <property type="evidence" value="ECO:0007669"/>
    <property type="project" value="UniProtKB-KW"/>
</dbReference>
<evidence type="ECO:0000256" key="4">
    <source>
        <dbReference type="ARBA" id="ARBA00022777"/>
    </source>
</evidence>
<evidence type="ECO:0000256" key="5">
    <source>
        <dbReference type="ARBA" id="ARBA00022840"/>
    </source>
</evidence>
<evidence type="ECO:0000256" key="3">
    <source>
        <dbReference type="ARBA" id="ARBA00022741"/>
    </source>
</evidence>
<gene>
    <name evidence="9" type="ORF">Q5P01_010729</name>
</gene>
<accession>A0AA88MVN2</accession>
<evidence type="ECO:0000259" key="8">
    <source>
        <dbReference type="PROSITE" id="PS50011"/>
    </source>
</evidence>
<name>A0AA88MVN2_CHASR</name>
<dbReference type="GO" id="GO:0005737">
    <property type="term" value="C:cytoplasm"/>
    <property type="evidence" value="ECO:0007669"/>
    <property type="project" value="TreeGrafter"/>
</dbReference>
<dbReference type="InterPro" id="IPR050494">
    <property type="entry name" value="Ser_Thr_dual-spec_kinase"/>
</dbReference>
<dbReference type="GO" id="GO:0046332">
    <property type="term" value="F:SMAD binding"/>
    <property type="evidence" value="ECO:0007669"/>
    <property type="project" value="TreeGrafter"/>
</dbReference>
<dbReference type="PROSITE" id="PS00108">
    <property type="entry name" value="PROTEIN_KINASE_ST"/>
    <property type="match status" value="1"/>
</dbReference>
<evidence type="ECO:0000256" key="6">
    <source>
        <dbReference type="PROSITE-ProRule" id="PRU10141"/>
    </source>
</evidence>
<dbReference type="AlphaFoldDB" id="A0AA88MVN2"/>
<dbReference type="SUPFAM" id="SSF56112">
    <property type="entry name" value="Protein kinase-like (PK-like)"/>
    <property type="match status" value="1"/>
</dbReference>
<dbReference type="InterPro" id="IPR008271">
    <property type="entry name" value="Ser/Thr_kinase_AS"/>
</dbReference>
<sequence>MNRGDFLINENEIQSGKLGKYQIETILGQGGFGKVVKCVNLDTKEVMAVKIVKNRHEWVGRKEVAMLKKLRELDQDKNNLVKFAKHFKYKGCMCLTFELLDLSVWHFMKKRKFEPLHLSEIRVITQQMLVAVEALKSIGLVHADIKPDNVMLVNHKSQPLRIKLIDFGLARTVNKLRQCMTIQTVCYRAPEVFLGLPLNEAIDMWSLGCVVAFMFIGQNLYVGDFAFEVMRVITQIHGQPEDHLLDSGVKTMFFFKKEKDSPSASWRPRTPELTMQTSSSTSSQSTVSIEFNSLDDLTKVRPKVKNRFEREDTKAFLSFLKHVLRLDAEKRMTASQALGHRFITMRHLSSIPKAKDYLSSAHLMIENSQLEETTVEEFITSSEVIRCKGSSINSSDHPCSAGNCKDPQTSKHLNKNCTTGQNCGTPPDSTKANKCSYRTAETTGADSPISAPTYHREWNDRIC</sequence>
<dbReference type="GO" id="GO:0003713">
    <property type="term" value="F:transcription coactivator activity"/>
    <property type="evidence" value="ECO:0007669"/>
    <property type="project" value="TreeGrafter"/>
</dbReference>
<dbReference type="InterPro" id="IPR017441">
    <property type="entry name" value="Protein_kinase_ATP_BS"/>
</dbReference>
<dbReference type="GO" id="GO:0005524">
    <property type="term" value="F:ATP binding"/>
    <property type="evidence" value="ECO:0007669"/>
    <property type="project" value="UniProtKB-UniRule"/>
</dbReference>
<keyword evidence="2" id="KW-0808">Transferase</keyword>
<keyword evidence="10" id="KW-1185">Reference proteome</keyword>